<evidence type="ECO:0000313" key="2">
    <source>
        <dbReference type="Proteomes" id="UP000243524"/>
    </source>
</evidence>
<comment type="caution">
    <text evidence="1">The sequence shown here is derived from an EMBL/GenBank/DDBJ whole genome shotgun (WGS) entry which is preliminary data.</text>
</comment>
<evidence type="ECO:0008006" key="3">
    <source>
        <dbReference type="Google" id="ProtNLM"/>
    </source>
</evidence>
<dbReference type="AlphaFoldDB" id="A0A2I0QVH2"/>
<dbReference type="InterPro" id="IPR021415">
    <property type="entry name" value="SAV0927-like"/>
</dbReference>
<dbReference type="Proteomes" id="UP000243524">
    <property type="component" value="Unassembled WGS sequence"/>
</dbReference>
<accession>A0A2I0QVH2</accession>
<organism evidence="1 2">
    <name type="scientific">Halalkalibacillus sediminis</name>
    <dbReference type="NCBI Taxonomy" id="2018042"/>
    <lineage>
        <taxon>Bacteria</taxon>
        <taxon>Bacillati</taxon>
        <taxon>Bacillota</taxon>
        <taxon>Bacilli</taxon>
        <taxon>Bacillales</taxon>
        <taxon>Bacillaceae</taxon>
        <taxon>Halalkalibacillus</taxon>
    </lineage>
</organism>
<name>A0A2I0QVH2_9BACI</name>
<dbReference type="Pfam" id="PF11256">
    <property type="entry name" value="SAV0927-like"/>
    <property type="match status" value="1"/>
</dbReference>
<dbReference type="RefSeq" id="WP_101331706.1">
    <property type="nucleotide sequence ID" value="NZ_PJNH01000002.1"/>
</dbReference>
<proteinExistence type="predicted"/>
<sequence length="90" mass="10812">MDDQKKYLINETKQVDIRYISFMGELRRYDLAIMKNPSNLSEYVIIDLDGSRYTKVRPEQLHDGDFFCHAFNVNEYQAEELYSYIKDFLV</sequence>
<reference evidence="1 2" key="1">
    <citation type="submission" date="2017-06" db="EMBL/GenBank/DDBJ databases">
        <title>the draft geome sequence of Illustriluteabacillus marina B3227.</title>
        <authorList>
            <person name="He R.-H."/>
            <person name="Du Z.-J."/>
        </authorList>
    </citation>
    <scope>NUCLEOTIDE SEQUENCE [LARGE SCALE GENOMIC DNA]</scope>
    <source>
        <strain evidence="1 2">B3227</strain>
    </source>
</reference>
<evidence type="ECO:0000313" key="1">
    <source>
        <dbReference type="EMBL" id="PKR78100.1"/>
    </source>
</evidence>
<dbReference type="OrthoDB" id="2381902at2"/>
<dbReference type="EMBL" id="PJNH01000002">
    <property type="protein sequence ID" value="PKR78100.1"/>
    <property type="molecule type" value="Genomic_DNA"/>
</dbReference>
<gene>
    <name evidence="1" type="ORF">CEY16_09290</name>
</gene>
<protein>
    <recommendedName>
        <fullName evidence="3">DUF3055 domain-containing protein</fullName>
    </recommendedName>
</protein>
<keyword evidence="2" id="KW-1185">Reference proteome</keyword>